<dbReference type="Proteomes" id="UP000011867">
    <property type="component" value="Chromosome"/>
</dbReference>
<evidence type="ECO:0000256" key="1">
    <source>
        <dbReference type="SAM" id="Phobius"/>
    </source>
</evidence>
<dbReference type="HOGENOM" id="CLU_149762_0_0_2"/>
<evidence type="ECO:0000313" key="2">
    <source>
        <dbReference type="EMBL" id="CCQ37561.1"/>
    </source>
</evidence>
<keyword evidence="1" id="KW-1133">Transmembrane helix</keyword>
<dbReference type="EMBL" id="HF582854">
    <property type="protein sequence ID" value="CCQ37561.1"/>
    <property type="molecule type" value="Genomic_DNA"/>
</dbReference>
<organism evidence="2 3">
    <name type="scientific">Natronomonas moolapensis (strain DSM 18674 / CECT 7526 / JCM 14361 / 8.8.11)</name>
    <dbReference type="NCBI Taxonomy" id="268739"/>
    <lineage>
        <taxon>Archaea</taxon>
        <taxon>Methanobacteriati</taxon>
        <taxon>Methanobacteriota</taxon>
        <taxon>Stenosarchaea group</taxon>
        <taxon>Halobacteria</taxon>
        <taxon>Halobacteriales</taxon>
        <taxon>Natronomonadaceae</taxon>
        <taxon>Natronomonas</taxon>
    </lineage>
</organism>
<keyword evidence="1" id="KW-0812">Transmembrane</keyword>
<dbReference type="OrthoDB" id="306958at2157"/>
<feature type="transmembrane region" description="Helical" evidence="1">
    <location>
        <begin position="41"/>
        <end position="64"/>
    </location>
</feature>
<reference evidence="2 3" key="1">
    <citation type="journal article" date="2013" name="Genome Announc.">
        <title>Genome of the haloarchaeon Natronomonas moolapensis, a neutrophilic member of a previously haloalkaliphilic genus.</title>
        <authorList>
            <person name="Dyall-Smith M.L."/>
            <person name="Pfeiffer F."/>
            <person name="Oberwinkler T."/>
            <person name="Klee K."/>
            <person name="Rampp M."/>
            <person name="Palm P."/>
            <person name="Gross K."/>
            <person name="Schuster S.C."/>
            <person name="Oesterhelt D."/>
        </authorList>
    </citation>
    <scope>NUCLEOTIDE SEQUENCE [LARGE SCALE GENOMIC DNA]</scope>
    <source>
        <strain evidence="3">DSM 18674 / JCM 14361 / 8.8.11</strain>
    </source>
</reference>
<keyword evidence="3" id="KW-1185">Reference proteome</keyword>
<feature type="transmembrane region" description="Helical" evidence="1">
    <location>
        <begin position="12"/>
        <end position="35"/>
    </location>
</feature>
<protein>
    <recommendedName>
        <fullName evidence="4">Cox cluster protein</fullName>
    </recommendedName>
</protein>
<dbReference type="KEGG" id="nmo:Nmlp_3434"/>
<keyword evidence="1" id="KW-0472">Membrane</keyword>
<dbReference type="eggNOG" id="arCOG06261">
    <property type="taxonomic scope" value="Archaea"/>
</dbReference>
<dbReference type="GeneID" id="14652421"/>
<accession>M1XT53</accession>
<sequence length="100" mass="10844">MSDRIFDRETLLDLSVNVIPLAILLCFVLLFIFVSPFPADSLVLVVQMAIVGVIGVALFVLTYYSGKVISRDEKATNNYIPAGYSEADAEVSGVPGEESE</sequence>
<name>M1XT53_NATM8</name>
<dbReference type="InterPro" id="IPR046506">
    <property type="entry name" value="DUF6684"/>
</dbReference>
<proteinExistence type="predicted"/>
<dbReference type="STRING" id="268739.Nmlp_3434"/>
<evidence type="ECO:0000313" key="3">
    <source>
        <dbReference type="Proteomes" id="UP000011867"/>
    </source>
</evidence>
<dbReference type="RefSeq" id="WP_015410300.1">
    <property type="nucleotide sequence ID" value="NC_020388.1"/>
</dbReference>
<dbReference type="AlphaFoldDB" id="M1XT53"/>
<evidence type="ECO:0008006" key="4">
    <source>
        <dbReference type="Google" id="ProtNLM"/>
    </source>
</evidence>
<dbReference type="Pfam" id="PF20389">
    <property type="entry name" value="DUF6684"/>
    <property type="match status" value="1"/>
</dbReference>
<gene>
    <name evidence="2" type="ordered locus">Nmlp_3434</name>
</gene>